<feature type="compositionally biased region" description="Basic and acidic residues" evidence="1">
    <location>
        <begin position="17"/>
        <end position="31"/>
    </location>
</feature>
<protein>
    <recommendedName>
        <fullName evidence="5">Integral membrane protein</fullName>
    </recommendedName>
</protein>
<feature type="transmembrane region" description="Helical" evidence="2">
    <location>
        <begin position="88"/>
        <end position="107"/>
    </location>
</feature>
<evidence type="ECO:0000256" key="2">
    <source>
        <dbReference type="SAM" id="Phobius"/>
    </source>
</evidence>
<reference evidence="3" key="1">
    <citation type="submission" date="2024-05" db="EMBL/GenBank/DDBJ databases">
        <title>30 novel species of actinomycetes from the DSMZ collection.</title>
        <authorList>
            <person name="Nouioui I."/>
        </authorList>
    </citation>
    <scope>NUCLEOTIDE SEQUENCE</scope>
    <source>
        <strain evidence="3">DSM 41527</strain>
    </source>
</reference>
<feature type="region of interest" description="Disordered" evidence="1">
    <location>
        <begin position="1"/>
        <end position="48"/>
    </location>
</feature>
<keyword evidence="2" id="KW-1133">Transmembrane helix</keyword>
<keyword evidence="4" id="KW-1185">Reference proteome</keyword>
<dbReference type="RefSeq" id="WP_311625203.1">
    <property type="nucleotide sequence ID" value="NZ_JAVRFE010000027.1"/>
</dbReference>
<feature type="compositionally biased region" description="Basic residues" evidence="1">
    <location>
        <begin position="170"/>
        <end position="185"/>
    </location>
</feature>
<name>A0ABU2TAZ2_9ACTN</name>
<evidence type="ECO:0000313" key="4">
    <source>
        <dbReference type="Proteomes" id="UP001180551"/>
    </source>
</evidence>
<dbReference type="EMBL" id="JAVRFE010000027">
    <property type="protein sequence ID" value="MDT0458098.1"/>
    <property type="molecule type" value="Genomic_DNA"/>
</dbReference>
<keyword evidence="2" id="KW-0472">Membrane</keyword>
<proteinExistence type="predicted"/>
<feature type="compositionally biased region" description="Low complexity" evidence="1">
    <location>
        <begin position="32"/>
        <end position="41"/>
    </location>
</feature>
<feature type="region of interest" description="Disordered" evidence="1">
    <location>
        <begin position="170"/>
        <end position="197"/>
    </location>
</feature>
<gene>
    <name evidence="3" type="ORF">RM550_20545</name>
</gene>
<evidence type="ECO:0000313" key="3">
    <source>
        <dbReference type="EMBL" id="MDT0458098.1"/>
    </source>
</evidence>
<feature type="transmembrane region" description="Helical" evidence="2">
    <location>
        <begin position="119"/>
        <end position="135"/>
    </location>
</feature>
<sequence>MDQHAHRHGARAARSHGTVDVEHGATADTRSRAPQRAPRPAGKAGMAGMAERAKHIPATVSLPVVTALAFGLFTIFRTHTDGTKGGPAMLYGLAAFVVSGALGLAVAHFQSSMITETRALAYGALFGCSMGWVYSLGGESILKSSAFGLTMGAVMFVAALYVFRTHRVREPHGRHRPHQAHRPHRGEREHGLPVATH</sequence>
<organism evidence="3 4">
    <name type="scientific">Streptomyces mooreae</name>
    <dbReference type="NCBI Taxonomy" id="3075523"/>
    <lineage>
        <taxon>Bacteria</taxon>
        <taxon>Bacillati</taxon>
        <taxon>Actinomycetota</taxon>
        <taxon>Actinomycetes</taxon>
        <taxon>Kitasatosporales</taxon>
        <taxon>Streptomycetaceae</taxon>
        <taxon>Streptomyces</taxon>
    </lineage>
</organism>
<evidence type="ECO:0000256" key="1">
    <source>
        <dbReference type="SAM" id="MobiDB-lite"/>
    </source>
</evidence>
<comment type="caution">
    <text evidence="3">The sequence shown here is derived from an EMBL/GenBank/DDBJ whole genome shotgun (WGS) entry which is preliminary data.</text>
</comment>
<keyword evidence="2" id="KW-0812">Transmembrane</keyword>
<feature type="compositionally biased region" description="Basic residues" evidence="1">
    <location>
        <begin position="1"/>
        <end position="14"/>
    </location>
</feature>
<feature type="transmembrane region" description="Helical" evidence="2">
    <location>
        <begin position="56"/>
        <end position="76"/>
    </location>
</feature>
<evidence type="ECO:0008006" key="5">
    <source>
        <dbReference type="Google" id="ProtNLM"/>
    </source>
</evidence>
<dbReference type="Proteomes" id="UP001180551">
    <property type="component" value="Unassembled WGS sequence"/>
</dbReference>
<accession>A0ABU2TAZ2</accession>
<feature type="transmembrane region" description="Helical" evidence="2">
    <location>
        <begin position="141"/>
        <end position="163"/>
    </location>
</feature>